<keyword evidence="2" id="KW-0677">Repeat</keyword>
<dbReference type="Pfam" id="PF02359">
    <property type="entry name" value="CDC48_N"/>
    <property type="match status" value="1"/>
</dbReference>
<dbReference type="SUPFAM" id="SSF54585">
    <property type="entry name" value="Cdc48 domain 2-like"/>
    <property type="match status" value="1"/>
</dbReference>
<dbReference type="FunFam" id="2.40.40.20:FF:000007">
    <property type="entry name" value="AAA family ATPase"/>
    <property type="match status" value="1"/>
</dbReference>
<name>A0A8J7YPP1_9ARCH</name>
<keyword evidence="4" id="KW-0067">ATP-binding</keyword>
<dbReference type="FunFam" id="3.40.50.300:FF:000018">
    <property type="entry name" value="Cell division control 48"/>
    <property type="match status" value="1"/>
</dbReference>
<dbReference type="PROSITE" id="PS00674">
    <property type="entry name" value="AAA"/>
    <property type="match status" value="2"/>
</dbReference>
<dbReference type="FunFam" id="3.40.50.300:FF:000012">
    <property type="entry name" value="Transitional endoplasmic reticulum ATPase"/>
    <property type="match status" value="1"/>
</dbReference>
<evidence type="ECO:0000313" key="8">
    <source>
        <dbReference type="EMBL" id="MBX8631968.1"/>
    </source>
</evidence>
<accession>A0A8J7YPP1</accession>
<dbReference type="Gene3D" id="2.40.40.20">
    <property type="match status" value="1"/>
</dbReference>
<dbReference type="InterPro" id="IPR029067">
    <property type="entry name" value="CDC48_domain_2-like_sf"/>
</dbReference>
<dbReference type="InterPro" id="IPR005938">
    <property type="entry name" value="AAA_ATPase_CDC48"/>
</dbReference>
<dbReference type="FunFam" id="1.10.8.60:FF:000057">
    <property type="entry name" value="AAA family ATPase, CDC48 subfamily"/>
    <property type="match status" value="1"/>
</dbReference>
<evidence type="ECO:0000259" key="7">
    <source>
        <dbReference type="SMART" id="SM01073"/>
    </source>
</evidence>
<dbReference type="Pfam" id="PF02933">
    <property type="entry name" value="CDC48_2"/>
    <property type="match status" value="1"/>
</dbReference>
<dbReference type="InterPro" id="IPR041569">
    <property type="entry name" value="AAA_lid_3"/>
</dbReference>
<proteinExistence type="inferred from homology"/>
<dbReference type="NCBIfam" id="TIGR01243">
    <property type="entry name" value="CDC48"/>
    <property type="match status" value="1"/>
</dbReference>
<dbReference type="PANTHER" id="PTHR23077:SF171">
    <property type="entry name" value="NUCLEAR VALOSIN-CONTAINING PROTEIN-LIKE"/>
    <property type="match status" value="1"/>
</dbReference>
<reference evidence="8" key="1">
    <citation type="submission" date="2021-04" db="EMBL/GenBank/DDBJ databases">
        <title>Genomic insights into ecological role and evolution of a novel Thermoplasmata order Candidatus Sysuiplasmatales.</title>
        <authorList>
            <person name="Yuan Y."/>
        </authorList>
    </citation>
    <scope>NUCLEOTIDE SEQUENCE</scope>
    <source>
        <strain evidence="8">YP2-bin.285</strain>
    </source>
</reference>
<dbReference type="SMART" id="SM00382">
    <property type="entry name" value="AAA"/>
    <property type="match status" value="2"/>
</dbReference>
<dbReference type="InterPro" id="IPR004201">
    <property type="entry name" value="Cdc48_dom2"/>
</dbReference>
<protein>
    <submittedName>
        <fullName evidence="8">CDC48 family AAA ATPase</fullName>
    </submittedName>
</protein>
<dbReference type="InterPro" id="IPR009010">
    <property type="entry name" value="Asp_de-COase-like_dom_sf"/>
</dbReference>
<evidence type="ECO:0000256" key="3">
    <source>
        <dbReference type="ARBA" id="ARBA00022741"/>
    </source>
</evidence>
<dbReference type="InterPro" id="IPR003960">
    <property type="entry name" value="ATPase_AAA_CS"/>
</dbReference>
<dbReference type="InterPro" id="IPR003593">
    <property type="entry name" value="AAA+_ATPase"/>
</dbReference>
<feature type="domain" description="AAA+ ATPase" evidence="5">
    <location>
        <begin position="492"/>
        <end position="629"/>
    </location>
</feature>
<evidence type="ECO:0000259" key="5">
    <source>
        <dbReference type="SMART" id="SM00382"/>
    </source>
</evidence>
<dbReference type="SMART" id="SM01072">
    <property type="entry name" value="CDC48_2"/>
    <property type="match status" value="1"/>
</dbReference>
<dbReference type="Proteomes" id="UP000716004">
    <property type="component" value="Unassembled WGS sequence"/>
</dbReference>
<dbReference type="SUPFAM" id="SSF52540">
    <property type="entry name" value="P-loop containing nucleoside triphosphate hydrolases"/>
    <property type="match status" value="2"/>
</dbReference>
<dbReference type="InterPro" id="IPR003959">
    <property type="entry name" value="ATPase_AAA_core"/>
</dbReference>
<evidence type="ECO:0000256" key="1">
    <source>
        <dbReference type="ARBA" id="ARBA00009833"/>
    </source>
</evidence>
<keyword evidence="3" id="KW-0547">Nucleotide-binding</keyword>
<dbReference type="AlphaFoldDB" id="A0A8J7YPP1"/>
<dbReference type="Gene3D" id="3.40.50.300">
    <property type="entry name" value="P-loop containing nucleotide triphosphate hydrolases"/>
    <property type="match status" value="2"/>
</dbReference>
<dbReference type="Gene3D" id="3.10.330.10">
    <property type="match status" value="1"/>
</dbReference>
<dbReference type="SMART" id="SM01073">
    <property type="entry name" value="CDC48_N"/>
    <property type="match status" value="1"/>
</dbReference>
<dbReference type="Gene3D" id="1.10.8.60">
    <property type="match status" value="2"/>
</dbReference>
<dbReference type="GO" id="GO:0005737">
    <property type="term" value="C:cytoplasm"/>
    <property type="evidence" value="ECO:0007669"/>
    <property type="project" value="UniProtKB-ARBA"/>
</dbReference>
<feature type="domain" description="CDC48" evidence="6">
    <location>
        <begin position="110"/>
        <end position="176"/>
    </location>
</feature>
<sequence length="736" mass="81437">MSEGVTLKVARAHHQSEVGLGRARIDTATRKELQIEVGDIIEIIGKRRTAAKVFRASHEDENKGIIRIDGMIRGNAGVSIGEKVVAKKADVQKASKVVVAPKIPQGKKVKFGQGVEDLFKKGLMNRPLVKGDEIIIPNIALIGDFLPFVVISTSPSGVVLVTETTELIVKSEAVEVSDAIAPMITYDDVGGLENELQRVREMIELPLKHPELFERLGIDPPKGVLLYGPPGTGKTLIARAVANEAGASFYSIQGPEIMSKYYGQSEEKLREKFEEAEKNAPSIIFIDELDSIAPKREEVQGEVERRVVAQLLTLMDGLSKRGHVIVIGATNREDAIDPALRRPGRFDREIEIGVPTREGRREIMMIHTRRMPLEEGFDIEKFIDMTYGFVGADLAALAREAAMKTLVRYIPEIDLDKPIPADMLEKMKVTELDFLNALKEVEPSAMREVQIEIPKVSWKDVGGLDSLKRQLWEAIEMPLKSPETLKRLGITPPRGILLYGPPGTGKTLIARALANESKANFIAIKGPEVMSKWVGESEKAVRQIFKKAKQVSPSIIFLDELDAIAPQRGLNNDSGASERVVDQILTSLDGLESLGSVTVLAATNRPDIVDKALLRPGRFDKIILVPVPDKETRLEILRVHTSKMPLKNVDIEDLAERTDGFVGADIEALCREAAFNALRENPDASEVRMSDFEKALTSVFPSTNEETMRYYERFGHDIKSALMRKGESVGGYGYYR</sequence>
<dbReference type="PANTHER" id="PTHR23077">
    <property type="entry name" value="AAA-FAMILY ATPASE"/>
    <property type="match status" value="1"/>
</dbReference>
<dbReference type="EMBL" id="JAGVSJ010000011">
    <property type="protein sequence ID" value="MBX8631968.1"/>
    <property type="molecule type" value="Genomic_DNA"/>
</dbReference>
<dbReference type="SUPFAM" id="SSF50692">
    <property type="entry name" value="ADC-like"/>
    <property type="match status" value="1"/>
</dbReference>
<dbReference type="Pfam" id="PF00004">
    <property type="entry name" value="AAA"/>
    <property type="match status" value="2"/>
</dbReference>
<dbReference type="InterPro" id="IPR003338">
    <property type="entry name" value="CDC4_N-term_subdom"/>
</dbReference>
<dbReference type="CDD" id="cd19511">
    <property type="entry name" value="RecA-like_CDC48_r2-like"/>
    <property type="match status" value="1"/>
</dbReference>
<evidence type="ECO:0000313" key="9">
    <source>
        <dbReference type="Proteomes" id="UP000716004"/>
    </source>
</evidence>
<comment type="similarity">
    <text evidence="1">Belongs to the AAA ATPase family. CDC48 subfamily.</text>
</comment>
<evidence type="ECO:0000256" key="4">
    <source>
        <dbReference type="ARBA" id="ARBA00022840"/>
    </source>
</evidence>
<dbReference type="InterPro" id="IPR050168">
    <property type="entry name" value="AAA_ATPase_domain"/>
</dbReference>
<dbReference type="FunFam" id="1.10.8.60:FF:000038">
    <property type="entry name" value="spermatogenesis-associated protein 5-like protein 1"/>
    <property type="match status" value="1"/>
</dbReference>
<dbReference type="InterPro" id="IPR027417">
    <property type="entry name" value="P-loop_NTPase"/>
</dbReference>
<evidence type="ECO:0000259" key="6">
    <source>
        <dbReference type="SMART" id="SM01072"/>
    </source>
</evidence>
<dbReference type="GO" id="GO:0005524">
    <property type="term" value="F:ATP binding"/>
    <property type="evidence" value="ECO:0007669"/>
    <property type="project" value="UniProtKB-KW"/>
</dbReference>
<organism evidence="8 9">
    <name type="scientific">Candidatus Sysuiplasma superficiale</name>
    <dbReference type="NCBI Taxonomy" id="2823368"/>
    <lineage>
        <taxon>Archaea</taxon>
        <taxon>Methanobacteriati</taxon>
        <taxon>Thermoplasmatota</taxon>
        <taxon>Thermoplasmata</taxon>
        <taxon>Candidatus Sysuiplasmatales</taxon>
        <taxon>Candidatus Sysuiplasmataceae</taxon>
        <taxon>Candidatus Sysuiplasma</taxon>
    </lineage>
</organism>
<feature type="domain" description="CDC48 N-terminal subdomain" evidence="7">
    <location>
        <begin position="6"/>
        <end position="91"/>
    </location>
</feature>
<dbReference type="CDD" id="cd19519">
    <property type="entry name" value="RecA-like_CDC48_r1-like"/>
    <property type="match status" value="1"/>
</dbReference>
<evidence type="ECO:0000256" key="2">
    <source>
        <dbReference type="ARBA" id="ARBA00022737"/>
    </source>
</evidence>
<dbReference type="GO" id="GO:0016887">
    <property type="term" value="F:ATP hydrolysis activity"/>
    <property type="evidence" value="ECO:0007669"/>
    <property type="project" value="InterPro"/>
</dbReference>
<feature type="domain" description="AAA+ ATPase" evidence="5">
    <location>
        <begin position="220"/>
        <end position="356"/>
    </location>
</feature>
<gene>
    <name evidence="8" type="ORF">J9259_05555</name>
</gene>
<dbReference type="Pfam" id="PF17862">
    <property type="entry name" value="AAA_lid_3"/>
    <property type="match status" value="2"/>
</dbReference>
<comment type="caution">
    <text evidence="8">The sequence shown here is derived from an EMBL/GenBank/DDBJ whole genome shotgun (WGS) entry which is preliminary data.</text>
</comment>